<name>A0A7D9I641_PARCT</name>
<dbReference type="InterPro" id="IPR035983">
    <property type="entry name" value="Hect_E3_ubiquitin_ligase"/>
</dbReference>
<dbReference type="PROSITE" id="PS50237">
    <property type="entry name" value="HECT"/>
    <property type="match status" value="1"/>
</dbReference>
<dbReference type="AlphaFoldDB" id="A0A7D9I641"/>
<evidence type="ECO:0000256" key="4">
    <source>
        <dbReference type="SAM" id="MobiDB-lite"/>
    </source>
</evidence>
<keyword evidence="3" id="KW-0175">Coiled coil</keyword>
<dbReference type="OrthoDB" id="6015928at2759"/>
<evidence type="ECO:0000256" key="1">
    <source>
        <dbReference type="ARBA" id="ARBA00022786"/>
    </source>
</evidence>
<comment type="caution">
    <text evidence="5">The sequence shown here is derived from an EMBL/GenBank/DDBJ whole genome shotgun (WGS) entry which is preliminary data.</text>
</comment>
<feature type="coiled-coil region" evidence="3">
    <location>
        <begin position="437"/>
        <end position="513"/>
    </location>
</feature>
<dbReference type="GO" id="GO:0004842">
    <property type="term" value="F:ubiquitin-protein transferase activity"/>
    <property type="evidence" value="ECO:0007669"/>
    <property type="project" value="InterPro"/>
</dbReference>
<evidence type="ECO:0000256" key="2">
    <source>
        <dbReference type="PROSITE-ProRule" id="PRU00104"/>
    </source>
</evidence>
<dbReference type="InterPro" id="IPR000569">
    <property type="entry name" value="HECT_dom"/>
</dbReference>
<keyword evidence="5" id="KW-0436">Ligase</keyword>
<sequence>MRYEDVHIAAQVVSDKAEITMSGAENDESVAEVLKRLKKEMKSEGNAEKLKVDEEDLAVDFFQYYKNNNFDPKTPIKVQLRGQPGIDSGGILRQAFSTIFALLARNEFLGLRLFTGPVCRLTPVYSSECILTGVFEIIGRMISHSLIQNGPGFPYFTPAVYSYIATGNLEEAITKVSVIDIADPDLVEFVGKIKDAPAAMISEVISEVANQPSFIYLLQECGETRTLTQNNRDAITFKRERYEIKSSTTNNYKKVPHEELDFGIYKKHNLVAFQTTELRLPLWIEAVYHRYYRNEIFNDINNELETKWTEQNDASNTSKCEEISIEILHKNENVLTITIFVTKGRIQIQGRFTKAWANDEFDHVRAIVNNDEEANENTKVFSNRILKRKDTSQSTTSAPDNNSTDVNFETDNFSGEKSFSMLKNIIANLESEFVTYKIDANTKLEELYKTLEKKDNEIAMLKQEITNLKTINNNQQQTLSDLSLKQLEIEESIEHLQSEHKNEREKSKKLAVKEIAAAKSTSPDKETQPPPTHTILNCIIPTANRFEP</sequence>
<gene>
    <name evidence="5" type="ORF">PACLA_8A075464</name>
</gene>
<evidence type="ECO:0000313" key="5">
    <source>
        <dbReference type="EMBL" id="CAB4001829.1"/>
    </source>
</evidence>
<accession>A0A7D9I641</accession>
<reference evidence="5" key="1">
    <citation type="submission" date="2020-04" db="EMBL/GenBank/DDBJ databases">
        <authorList>
            <person name="Alioto T."/>
            <person name="Alioto T."/>
            <person name="Gomez Garrido J."/>
        </authorList>
    </citation>
    <scope>NUCLEOTIDE SEQUENCE</scope>
    <source>
        <strain evidence="5">A484AB</strain>
    </source>
</reference>
<feature type="region of interest" description="Disordered" evidence="4">
    <location>
        <begin position="515"/>
        <end position="535"/>
    </location>
</feature>
<evidence type="ECO:0000256" key="3">
    <source>
        <dbReference type="SAM" id="Coils"/>
    </source>
</evidence>
<proteinExistence type="predicted"/>
<evidence type="ECO:0000313" key="6">
    <source>
        <dbReference type="Proteomes" id="UP001152795"/>
    </source>
</evidence>
<protein>
    <submittedName>
        <fullName evidence="5">G2 M phase-specific E3 ubiquitin- ligase-like</fullName>
    </submittedName>
</protein>
<dbReference type="Gene3D" id="3.90.1750.10">
    <property type="entry name" value="Hect, E3 ligase catalytic domains"/>
    <property type="match status" value="1"/>
</dbReference>
<dbReference type="Proteomes" id="UP001152795">
    <property type="component" value="Unassembled WGS sequence"/>
</dbReference>
<dbReference type="EMBL" id="CACRXK020004189">
    <property type="protein sequence ID" value="CAB4001829.1"/>
    <property type="molecule type" value="Genomic_DNA"/>
</dbReference>
<dbReference type="SUPFAM" id="SSF56204">
    <property type="entry name" value="Hect, E3 ligase catalytic domain"/>
    <property type="match status" value="1"/>
</dbReference>
<comment type="caution">
    <text evidence="2">Lacks conserved residue(s) required for the propagation of feature annotation.</text>
</comment>
<dbReference type="GO" id="GO:0016874">
    <property type="term" value="F:ligase activity"/>
    <property type="evidence" value="ECO:0007669"/>
    <property type="project" value="UniProtKB-KW"/>
</dbReference>
<keyword evidence="6" id="KW-1185">Reference proteome</keyword>
<organism evidence="5 6">
    <name type="scientific">Paramuricea clavata</name>
    <name type="common">Red gorgonian</name>
    <name type="synonym">Violescent sea-whip</name>
    <dbReference type="NCBI Taxonomy" id="317549"/>
    <lineage>
        <taxon>Eukaryota</taxon>
        <taxon>Metazoa</taxon>
        <taxon>Cnidaria</taxon>
        <taxon>Anthozoa</taxon>
        <taxon>Octocorallia</taxon>
        <taxon>Malacalcyonacea</taxon>
        <taxon>Plexauridae</taxon>
        <taxon>Paramuricea</taxon>
    </lineage>
</organism>
<keyword evidence="1 2" id="KW-0833">Ubl conjugation pathway</keyword>